<protein>
    <submittedName>
        <fullName evidence="1">PAAR domain-containing protein</fullName>
    </submittedName>
</protein>
<proteinExistence type="predicted"/>
<name>A0A937K2E3_9BACT</name>
<evidence type="ECO:0000313" key="2">
    <source>
        <dbReference type="Proteomes" id="UP000659388"/>
    </source>
</evidence>
<dbReference type="Gene3D" id="2.60.200.60">
    <property type="match status" value="2"/>
</dbReference>
<dbReference type="Pfam" id="PF05488">
    <property type="entry name" value="PAAR_motif"/>
    <property type="match status" value="1"/>
</dbReference>
<comment type="caution">
    <text evidence="1">The sequence shown here is derived from an EMBL/GenBank/DDBJ whole genome shotgun (WGS) entry which is preliminary data.</text>
</comment>
<evidence type="ECO:0000313" key="1">
    <source>
        <dbReference type="EMBL" id="MBL3658285.1"/>
    </source>
</evidence>
<dbReference type="InterPro" id="IPR008727">
    <property type="entry name" value="PAAR_motif"/>
</dbReference>
<reference evidence="1" key="1">
    <citation type="submission" date="2021-01" db="EMBL/GenBank/DDBJ databases">
        <title>Fulvivirga kasyanovii gen. nov., sp nov., a novel member of the phylum Bacteroidetes isolated from seawater in a mussel farm.</title>
        <authorList>
            <person name="Zhao L.-H."/>
            <person name="Wang Z.-J."/>
        </authorList>
    </citation>
    <scope>NUCLEOTIDE SEQUENCE</scope>
    <source>
        <strain evidence="1">2943</strain>
    </source>
</reference>
<gene>
    <name evidence="1" type="ORF">JL102_19185</name>
</gene>
<accession>A0A937K2E3</accession>
<organism evidence="1 2">
    <name type="scientific">Fulvivirga sediminis</name>
    <dbReference type="NCBI Taxonomy" id="2803949"/>
    <lineage>
        <taxon>Bacteria</taxon>
        <taxon>Pseudomonadati</taxon>
        <taxon>Bacteroidota</taxon>
        <taxon>Cytophagia</taxon>
        <taxon>Cytophagales</taxon>
        <taxon>Fulvivirgaceae</taxon>
        <taxon>Fulvivirga</taxon>
    </lineage>
</organism>
<dbReference type="EMBL" id="JAESIY010000011">
    <property type="protein sequence ID" value="MBL3658285.1"/>
    <property type="molecule type" value="Genomic_DNA"/>
</dbReference>
<dbReference type="Proteomes" id="UP000659388">
    <property type="component" value="Unassembled WGS sequence"/>
</dbReference>
<keyword evidence="2" id="KW-1185">Reference proteome</keyword>
<dbReference type="AlphaFoldDB" id="A0A937K2E3"/>
<dbReference type="CDD" id="cd14738">
    <property type="entry name" value="PAAR_2"/>
    <property type="match status" value="1"/>
</dbReference>
<sequence>MAGKLAATVGSNHTCAMCTGTTPHVGGPITQGEPNVLFNGKPVATIGSMCTCVGPPDMVVQGNPTVLVNGKPIACVGDMTAHGGVIVSGEANIIVGSSTPASPTAVMPIKKIPFPEITITNRLTGNSDEAIANQEKIKELAENNEGPPQIYNLQWIKEEKVVASSKVSKEVTLRASVNNIADGERVAFKVKKMAEDINSSSGEYEELVEVAGTVKDKMVEVVWEVDITNKAKKKSKIEPHNNDKFQRQYPDYVKL</sequence>